<accession>A0A136JCW7</accession>
<keyword evidence="2" id="KW-1185">Reference proteome</keyword>
<sequence>MCSELACWLVRSPIPRTVNRQTAVPLGGCGMPVVGSDCDPSGRRFAAQVGPSCR</sequence>
<protein>
    <submittedName>
        <fullName evidence="1">Uncharacterized protein</fullName>
    </submittedName>
</protein>
<gene>
    <name evidence="1" type="ORF">Micbo1qcDRAFT_156789</name>
</gene>
<organism evidence="1 2">
    <name type="scientific">Microdochium bolleyi</name>
    <dbReference type="NCBI Taxonomy" id="196109"/>
    <lineage>
        <taxon>Eukaryota</taxon>
        <taxon>Fungi</taxon>
        <taxon>Dikarya</taxon>
        <taxon>Ascomycota</taxon>
        <taxon>Pezizomycotina</taxon>
        <taxon>Sordariomycetes</taxon>
        <taxon>Xylariomycetidae</taxon>
        <taxon>Xylariales</taxon>
        <taxon>Microdochiaceae</taxon>
        <taxon>Microdochium</taxon>
    </lineage>
</organism>
<dbReference type="Proteomes" id="UP000070501">
    <property type="component" value="Unassembled WGS sequence"/>
</dbReference>
<proteinExistence type="predicted"/>
<name>A0A136JCW7_9PEZI</name>
<feature type="non-terminal residue" evidence="1">
    <location>
        <position position="54"/>
    </location>
</feature>
<dbReference type="AlphaFoldDB" id="A0A136JCW7"/>
<dbReference type="InParanoid" id="A0A136JCW7"/>
<evidence type="ECO:0000313" key="2">
    <source>
        <dbReference type="Proteomes" id="UP000070501"/>
    </source>
</evidence>
<evidence type="ECO:0000313" key="1">
    <source>
        <dbReference type="EMBL" id="KXJ95001.1"/>
    </source>
</evidence>
<reference evidence="2" key="1">
    <citation type="submission" date="2016-02" db="EMBL/GenBank/DDBJ databases">
        <title>Draft genome sequence of Microdochium bolleyi, a fungal endophyte of beachgrass.</title>
        <authorList>
            <consortium name="DOE Joint Genome Institute"/>
            <person name="David A.S."/>
            <person name="May G."/>
            <person name="Haridas S."/>
            <person name="Lim J."/>
            <person name="Wang M."/>
            <person name="Labutti K."/>
            <person name="Lipzen A."/>
            <person name="Barry K."/>
            <person name="Grigoriev I.V."/>
        </authorList>
    </citation>
    <scope>NUCLEOTIDE SEQUENCE [LARGE SCALE GENOMIC DNA]</scope>
    <source>
        <strain evidence="2">J235TASD1</strain>
    </source>
</reference>
<dbReference type="EMBL" id="KQ964246">
    <property type="protein sequence ID" value="KXJ95001.1"/>
    <property type="molecule type" value="Genomic_DNA"/>
</dbReference>